<evidence type="ECO:0000313" key="9">
    <source>
        <dbReference type="Proteomes" id="UP000295765"/>
    </source>
</evidence>
<keyword evidence="4 8" id="KW-0808">Transferase</keyword>
<comment type="similarity">
    <text evidence="1">Belongs to the transferase hexapeptide repeat family.</text>
</comment>
<feature type="region of interest" description="Disordered" evidence="7">
    <location>
        <begin position="1"/>
        <end position="25"/>
    </location>
</feature>
<evidence type="ECO:0000313" key="8">
    <source>
        <dbReference type="EMBL" id="TCO80586.1"/>
    </source>
</evidence>
<name>A0A4R2L8Z5_9GAMM</name>
<dbReference type="NCBIfam" id="NF041874">
    <property type="entry name" value="EPS_EpsC"/>
    <property type="match status" value="1"/>
</dbReference>
<evidence type="ECO:0000256" key="6">
    <source>
        <dbReference type="ARBA" id="ARBA00049486"/>
    </source>
</evidence>
<dbReference type="EMBL" id="SLWY01000013">
    <property type="protein sequence ID" value="TCO80586.1"/>
    <property type="molecule type" value="Genomic_DNA"/>
</dbReference>
<dbReference type="OrthoDB" id="9801456at2"/>
<keyword evidence="5" id="KW-0012">Acyltransferase</keyword>
<dbReference type="CDD" id="cd03354">
    <property type="entry name" value="LbH_SAT"/>
    <property type="match status" value="1"/>
</dbReference>
<dbReference type="InterPro" id="IPR045304">
    <property type="entry name" value="LbH_SAT"/>
</dbReference>
<dbReference type="Pfam" id="PF00132">
    <property type="entry name" value="Hexapep"/>
    <property type="match status" value="1"/>
</dbReference>
<gene>
    <name evidence="8" type="ORF">EV699_11364</name>
</gene>
<protein>
    <recommendedName>
        <fullName evidence="2">serine O-acetyltransferase</fullName>
        <ecNumber evidence="2">2.3.1.30</ecNumber>
    </recommendedName>
</protein>
<evidence type="ECO:0000256" key="5">
    <source>
        <dbReference type="ARBA" id="ARBA00023315"/>
    </source>
</evidence>
<accession>A0A4R2L8Z5</accession>
<dbReference type="InterPro" id="IPR001451">
    <property type="entry name" value="Hexapep"/>
</dbReference>
<dbReference type="PANTHER" id="PTHR42811">
    <property type="entry name" value="SERINE ACETYLTRANSFERASE"/>
    <property type="match status" value="1"/>
</dbReference>
<organism evidence="8 9">
    <name type="scientific">Plasticicumulans lactativorans</name>
    <dbReference type="NCBI Taxonomy" id="1133106"/>
    <lineage>
        <taxon>Bacteria</taxon>
        <taxon>Pseudomonadati</taxon>
        <taxon>Pseudomonadota</taxon>
        <taxon>Gammaproteobacteria</taxon>
        <taxon>Candidatus Competibacteraceae</taxon>
        <taxon>Plasticicumulans</taxon>
    </lineage>
</organism>
<reference evidence="8 9" key="1">
    <citation type="submission" date="2019-03" db="EMBL/GenBank/DDBJ databases">
        <title>Genomic Encyclopedia of Type Strains, Phase IV (KMG-IV): sequencing the most valuable type-strain genomes for metagenomic binning, comparative biology and taxonomic classification.</title>
        <authorList>
            <person name="Goeker M."/>
        </authorList>
    </citation>
    <scope>NUCLEOTIDE SEQUENCE [LARGE SCALE GENOMIC DNA]</scope>
    <source>
        <strain evidence="8 9">DSM 25287</strain>
    </source>
</reference>
<dbReference type="AlphaFoldDB" id="A0A4R2L8Z5"/>
<dbReference type="SUPFAM" id="SSF51161">
    <property type="entry name" value="Trimeric LpxA-like enzymes"/>
    <property type="match status" value="1"/>
</dbReference>
<dbReference type="Proteomes" id="UP000295765">
    <property type="component" value="Unassembled WGS sequence"/>
</dbReference>
<dbReference type="InterPro" id="IPR053376">
    <property type="entry name" value="Serine_acetyltransferase"/>
</dbReference>
<evidence type="ECO:0000256" key="4">
    <source>
        <dbReference type="ARBA" id="ARBA00022679"/>
    </source>
</evidence>
<feature type="region of interest" description="Disordered" evidence="7">
    <location>
        <begin position="302"/>
        <end position="323"/>
    </location>
</feature>
<dbReference type="Gene3D" id="2.160.10.10">
    <property type="entry name" value="Hexapeptide repeat proteins"/>
    <property type="match status" value="1"/>
</dbReference>
<evidence type="ECO:0000256" key="1">
    <source>
        <dbReference type="ARBA" id="ARBA00007274"/>
    </source>
</evidence>
<comment type="catalytic activity">
    <reaction evidence="6">
        <text>L-serine + acetyl-CoA = O-acetyl-L-serine + CoA</text>
        <dbReference type="Rhea" id="RHEA:24560"/>
        <dbReference type="ChEBI" id="CHEBI:33384"/>
        <dbReference type="ChEBI" id="CHEBI:57287"/>
        <dbReference type="ChEBI" id="CHEBI:57288"/>
        <dbReference type="ChEBI" id="CHEBI:58340"/>
        <dbReference type="EC" id="2.3.1.30"/>
    </reaction>
</comment>
<dbReference type="EC" id="2.3.1.30" evidence="2"/>
<dbReference type="InterPro" id="IPR011004">
    <property type="entry name" value="Trimer_LpxA-like_sf"/>
</dbReference>
<dbReference type="RefSeq" id="WP_132543227.1">
    <property type="nucleotide sequence ID" value="NZ_SLWY01000013.1"/>
</dbReference>
<evidence type="ECO:0000256" key="2">
    <source>
        <dbReference type="ARBA" id="ARBA00013266"/>
    </source>
</evidence>
<dbReference type="InterPro" id="IPR042122">
    <property type="entry name" value="Ser_AcTrfase_N_sf"/>
</dbReference>
<proteinExistence type="inferred from homology"/>
<evidence type="ECO:0000256" key="3">
    <source>
        <dbReference type="ARBA" id="ARBA00022605"/>
    </source>
</evidence>
<comment type="caution">
    <text evidence="8">The sequence shown here is derived from an EMBL/GenBank/DDBJ whole genome shotgun (WGS) entry which is preliminary data.</text>
</comment>
<dbReference type="GO" id="GO:0009001">
    <property type="term" value="F:serine O-acetyltransferase activity"/>
    <property type="evidence" value="ECO:0007669"/>
    <property type="project" value="UniProtKB-EC"/>
</dbReference>
<keyword evidence="3" id="KW-0028">Amino-acid biosynthesis</keyword>
<sequence>MDARFEADAAAAASTPPALPDGRPNWPLGEVVAGLREARAAWRASQQRDRECGGRELPSPQALREIVAALAGLLFPMRLGPPELRQESEDYYVGSTLDQTLTALYDQVRLELRYVARHPHPDAAALDCVRAFAAALPEVRRLLDSDVRAAFAGDPAARSVDEVLLCYPGVLAMIHHRLAHRLYGLGVTLLARMVAEQAHAATGIDIHPGARIGAGFFIDHGTGVVIGETAEIGERVRLYQAVTLGAKRFDTDDGGALRKGEPRHPIVEDEVVIYAGATVLGRVTIGRGSTIGGNVWLTRSVPPGSHVTQASSRHEVPQPGAAT</sequence>
<dbReference type="Gene3D" id="1.10.3130.10">
    <property type="entry name" value="serine acetyltransferase, domain 1"/>
    <property type="match status" value="1"/>
</dbReference>
<evidence type="ECO:0000256" key="7">
    <source>
        <dbReference type="SAM" id="MobiDB-lite"/>
    </source>
</evidence>
<dbReference type="GO" id="GO:0008652">
    <property type="term" value="P:amino acid biosynthetic process"/>
    <property type="evidence" value="ECO:0007669"/>
    <property type="project" value="UniProtKB-KW"/>
</dbReference>
<keyword evidence="9" id="KW-1185">Reference proteome</keyword>